<sequence>MTKSSQNEKEKKGGKDKQTSVKSGSTKDKSKDKKKKSAPELVHDAPIRRLLGSVHVPLQSLTRRGQRVDVLCDFGVLHTEEAPQTLEKDPRKKIKEDKKKKEERSASGSKGKGKGKKEREVDVLTDNSEPVQLVPVTVEFSVELEKWESAAEALLLSHQIS</sequence>
<evidence type="ECO:0000313" key="1">
    <source>
        <dbReference type="EMBL" id="TMS04053.1"/>
    </source>
</evidence>
<gene>
    <name evidence="1" type="ORF">E3U43_000942</name>
</gene>
<organism evidence="1 2">
    <name type="scientific">Larimichthys crocea</name>
    <name type="common">Large yellow croaker</name>
    <name type="synonym">Pseudosciaena crocea</name>
    <dbReference type="NCBI Taxonomy" id="215358"/>
    <lineage>
        <taxon>Eukaryota</taxon>
        <taxon>Metazoa</taxon>
        <taxon>Chordata</taxon>
        <taxon>Craniata</taxon>
        <taxon>Vertebrata</taxon>
        <taxon>Euteleostomi</taxon>
        <taxon>Actinopterygii</taxon>
        <taxon>Neopterygii</taxon>
        <taxon>Teleostei</taxon>
        <taxon>Neoteleostei</taxon>
        <taxon>Acanthomorphata</taxon>
        <taxon>Eupercaria</taxon>
        <taxon>Sciaenidae</taxon>
        <taxon>Larimichthys</taxon>
    </lineage>
</organism>
<comment type="caution">
    <text evidence="1">The sequence shown here is derived from an EMBL/GenBank/DDBJ whole genome shotgun (WGS) entry which is preliminary data.</text>
</comment>
<dbReference type="EMBL" id="CM011695">
    <property type="protein sequence ID" value="TMS04053.1"/>
    <property type="molecule type" value="Genomic_DNA"/>
</dbReference>
<protein>
    <submittedName>
        <fullName evidence="1">Uncharacterized protein</fullName>
    </submittedName>
</protein>
<keyword evidence="2" id="KW-1185">Reference proteome</keyword>
<name>A0ACD3QA87_LARCR</name>
<proteinExistence type="predicted"/>
<reference evidence="1" key="1">
    <citation type="submission" date="2018-11" db="EMBL/GenBank/DDBJ databases">
        <title>The sequence and de novo assembly of Larimichthys crocea genome using PacBio and Hi-C technologies.</title>
        <authorList>
            <person name="Xu P."/>
            <person name="Chen B."/>
            <person name="Zhou Z."/>
            <person name="Ke Q."/>
            <person name="Wu Y."/>
            <person name="Bai H."/>
            <person name="Pu F."/>
        </authorList>
    </citation>
    <scope>NUCLEOTIDE SEQUENCE</scope>
    <source>
        <tissue evidence="1">Muscle</tissue>
    </source>
</reference>
<evidence type="ECO:0000313" key="2">
    <source>
        <dbReference type="Proteomes" id="UP000793456"/>
    </source>
</evidence>
<dbReference type="Proteomes" id="UP000793456">
    <property type="component" value="Chromosome XXII"/>
</dbReference>
<accession>A0ACD3QA87</accession>